<proteinExistence type="predicted"/>
<feature type="chain" id="PRO_5025401297" evidence="1">
    <location>
        <begin position="21"/>
        <end position="135"/>
    </location>
</feature>
<evidence type="ECO:0000313" key="2">
    <source>
        <dbReference type="EMBL" id="MXU92639.1"/>
    </source>
</evidence>
<dbReference type="AlphaFoldDB" id="A0A6B0US91"/>
<feature type="signal peptide" evidence="1">
    <location>
        <begin position="1"/>
        <end position="20"/>
    </location>
</feature>
<dbReference type="EMBL" id="GIFC01010556">
    <property type="protein sequence ID" value="MXU92639.1"/>
    <property type="molecule type" value="Transcribed_RNA"/>
</dbReference>
<organism evidence="2">
    <name type="scientific">Ixodes ricinus</name>
    <name type="common">Common tick</name>
    <name type="synonym">Acarus ricinus</name>
    <dbReference type="NCBI Taxonomy" id="34613"/>
    <lineage>
        <taxon>Eukaryota</taxon>
        <taxon>Metazoa</taxon>
        <taxon>Ecdysozoa</taxon>
        <taxon>Arthropoda</taxon>
        <taxon>Chelicerata</taxon>
        <taxon>Arachnida</taxon>
        <taxon>Acari</taxon>
        <taxon>Parasitiformes</taxon>
        <taxon>Ixodida</taxon>
        <taxon>Ixodoidea</taxon>
        <taxon>Ixodidae</taxon>
        <taxon>Ixodinae</taxon>
        <taxon>Ixodes</taxon>
    </lineage>
</organism>
<name>A0A6B0US91_IXORI</name>
<protein>
    <submittedName>
        <fullName evidence="2">Putative secreted protein</fullName>
    </submittedName>
</protein>
<reference evidence="2" key="1">
    <citation type="submission" date="2019-12" db="EMBL/GenBank/DDBJ databases">
        <title>An insight into the sialome of adult female Ixodes ricinus ticks feeding for 6 days.</title>
        <authorList>
            <person name="Perner J."/>
            <person name="Ribeiro J.M.C."/>
        </authorList>
    </citation>
    <scope>NUCLEOTIDE SEQUENCE</scope>
    <source>
        <strain evidence="2">Semi-engorged</strain>
        <tissue evidence="2">Salivary glands</tissue>
    </source>
</reference>
<keyword evidence="1" id="KW-0732">Signal</keyword>
<sequence>MSSALQFLVTAPVFVSATVAACGTRSAFESTRSSAKDASFRRRMLVRWLGWHRGRLRHLLSPVRGRAVLFGDLWFRRISTGAGPFSFFAFSSGKFAPCKFYKKKIHHLWATLHRVVARWVGKPNFAVDLGRLATS</sequence>
<evidence type="ECO:0000256" key="1">
    <source>
        <dbReference type="SAM" id="SignalP"/>
    </source>
</evidence>
<accession>A0A6B0US91</accession>